<dbReference type="AlphaFoldDB" id="A0AAN6SXH1"/>
<dbReference type="PANTHER" id="PTHR21310">
    <property type="entry name" value="AMINOGLYCOSIDE PHOSPHOTRANSFERASE-RELATED-RELATED"/>
    <property type="match status" value="1"/>
</dbReference>
<reference evidence="2" key="2">
    <citation type="submission" date="2023-05" db="EMBL/GenBank/DDBJ databases">
        <authorList>
            <consortium name="Lawrence Berkeley National Laboratory"/>
            <person name="Steindorff A."/>
            <person name="Hensen N."/>
            <person name="Bonometti L."/>
            <person name="Westerberg I."/>
            <person name="Brannstrom I.O."/>
            <person name="Guillou S."/>
            <person name="Cros-Aarteil S."/>
            <person name="Calhoun S."/>
            <person name="Haridas S."/>
            <person name="Kuo A."/>
            <person name="Mondo S."/>
            <person name="Pangilinan J."/>
            <person name="Riley R."/>
            <person name="Labutti K."/>
            <person name="Andreopoulos B."/>
            <person name="Lipzen A."/>
            <person name="Chen C."/>
            <person name="Yanf M."/>
            <person name="Daum C."/>
            <person name="Ng V."/>
            <person name="Clum A."/>
            <person name="Ohm R."/>
            <person name="Martin F."/>
            <person name="Silar P."/>
            <person name="Natvig D."/>
            <person name="Lalanne C."/>
            <person name="Gautier V."/>
            <person name="Ament-Velasquez S.L."/>
            <person name="Kruys A."/>
            <person name="Hutchinson M.I."/>
            <person name="Powell A.J."/>
            <person name="Barry K."/>
            <person name="Miller A.N."/>
            <person name="Grigoriev I.V."/>
            <person name="Debuchy R."/>
            <person name="Gladieux P."/>
            <person name="Thoren M.H."/>
            <person name="Johannesson H."/>
        </authorList>
    </citation>
    <scope>NUCLEOTIDE SEQUENCE</scope>
    <source>
        <strain evidence="2">CBS 757.83</strain>
    </source>
</reference>
<dbReference type="Gene3D" id="3.90.1200.10">
    <property type="match status" value="1"/>
</dbReference>
<dbReference type="SUPFAM" id="SSF56112">
    <property type="entry name" value="Protein kinase-like (PK-like)"/>
    <property type="match status" value="1"/>
</dbReference>
<evidence type="ECO:0000313" key="2">
    <source>
        <dbReference type="EMBL" id="KAK4097465.1"/>
    </source>
</evidence>
<dbReference type="EMBL" id="MU863674">
    <property type="protein sequence ID" value="KAK4097465.1"/>
    <property type="molecule type" value="Genomic_DNA"/>
</dbReference>
<dbReference type="InterPro" id="IPR011009">
    <property type="entry name" value="Kinase-like_dom_sf"/>
</dbReference>
<dbReference type="Pfam" id="PF01636">
    <property type="entry name" value="APH"/>
    <property type="match status" value="1"/>
</dbReference>
<gene>
    <name evidence="2" type="ORF">N658DRAFT_518588</name>
</gene>
<dbReference type="InterPro" id="IPR002575">
    <property type="entry name" value="Aminoglycoside_PTrfase"/>
</dbReference>
<reference evidence="2" key="1">
    <citation type="journal article" date="2023" name="Mol. Phylogenet. Evol.">
        <title>Genome-scale phylogeny and comparative genomics of the fungal order Sordariales.</title>
        <authorList>
            <person name="Hensen N."/>
            <person name="Bonometti L."/>
            <person name="Westerberg I."/>
            <person name="Brannstrom I.O."/>
            <person name="Guillou S."/>
            <person name="Cros-Aarteil S."/>
            <person name="Calhoun S."/>
            <person name="Haridas S."/>
            <person name="Kuo A."/>
            <person name="Mondo S."/>
            <person name="Pangilinan J."/>
            <person name="Riley R."/>
            <person name="LaButti K."/>
            <person name="Andreopoulos B."/>
            <person name="Lipzen A."/>
            <person name="Chen C."/>
            <person name="Yan M."/>
            <person name="Daum C."/>
            <person name="Ng V."/>
            <person name="Clum A."/>
            <person name="Steindorff A."/>
            <person name="Ohm R.A."/>
            <person name="Martin F."/>
            <person name="Silar P."/>
            <person name="Natvig D.O."/>
            <person name="Lalanne C."/>
            <person name="Gautier V."/>
            <person name="Ament-Velasquez S.L."/>
            <person name="Kruys A."/>
            <person name="Hutchinson M.I."/>
            <person name="Powell A.J."/>
            <person name="Barry K."/>
            <person name="Miller A.N."/>
            <person name="Grigoriev I.V."/>
            <person name="Debuchy R."/>
            <person name="Gladieux P."/>
            <person name="Hiltunen Thoren M."/>
            <person name="Johannesson H."/>
        </authorList>
    </citation>
    <scope>NUCLEOTIDE SEQUENCE</scope>
    <source>
        <strain evidence="2">CBS 757.83</strain>
    </source>
</reference>
<dbReference type="Proteomes" id="UP001305647">
    <property type="component" value="Unassembled WGS sequence"/>
</dbReference>
<proteinExistence type="predicted"/>
<comment type="caution">
    <text evidence="2">The sequence shown here is derived from an EMBL/GenBank/DDBJ whole genome shotgun (WGS) entry which is preliminary data.</text>
</comment>
<evidence type="ECO:0000313" key="3">
    <source>
        <dbReference type="Proteomes" id="UP001305647"/>
    </source>
</evidence>
<name>A0AAN6SXH1_9PEZI</name>
<keyword evidence="3" id="KW-1185">Reference proteome</keyword>
<dbReference type="InterPro" id="IPR051678">
    <property type="entry name" value="AGP_Transferase"/>
</dbReference>
<accession>A0AAN6SXH1</accession>
<sequence>MRAVLSELVDIRAVQGHVLYRFLGSGCVFEHTTSKGDVLAIKHISTAKRHLNEGDMMQYAATHSVLAPRVRGVYEVMVGGDCLSRVMVSDRVPGVPLVDVWQQMTAADQAAVKDQLRVQLVRMRACTGPAIGSMGGKPTRNVYDGPLGGTLGPFADEEAFDDWCLARVPIVRSTFKRLLRGERKKRLGRGGGGDARAGRFVLTHGDLTPRNIMVQGNVLTGIIDSELSGFFPEYAERAFARLCHQHEEWWLPVLDELLPGCSKRRHALTALVELAFAPP</sequence>
<evidence type="ECO:0000259" key="1">
    <source>
        <dbReference type="Pfam" id="PF01636"/>
    </source>
</evidence>
<feature type="domain" description="Aminoglycoside phosphotransferase" evidence="1">
    <location>
        <begin position="38"/>
        <end position="228"/>
    </location>
</feature>
<organism evidence="2 3">
    <name type="scientific">Parathielavia hyrcaniae</name>
    <dbReference type="NCBI Taxonomy" id="113614"/>
    <lineage>
        <taxon>Eukaryota</taxon>
        <taxon>Fungi</taxon>
        <taxon>Dikarya</taxon>
        <taxon>Ascomycota</taxon>
        <taxon>Pezizomycotina</taxon>
        <taxon>Sordariomycetes</taxon>
        <taxon>Sordariomycetidae</taxon>
        <taxon>Sordariales</taxon>
        <taxon>Chaetomiaceae</taxon>
        <taxon>Parathielavia</taxon>
    </lineage>
</organism>
<dbReference type="PANTHER" id="PTHR21310:SF55">
    <property type="entry name" value="AMINOGLYCOSIDE PHOSPHOTRANSFERASE DOMAIN-CONTAINING PROTEIN"/>
    <property type="match status" value="1"/>
</dbReference>
<protein>
    <recommendedName>
        <fullName evidence="1">Aminoglycoside phosphotransferase domain-containing protein</fullName>
    </recommendedName>
</protein>